<evidence type="ECO:0000256" key="2">
    <source>
        <dbReference type="SAM" id="Phobius"/>
    </source>
</evidence>
<feature type="transmembrane region" description="Helical" evidence="2">
    <location>
        <begin position="84"/>
        <end position="100"/>
    </location>
</feature>
<evidence type="ECO:0000256" key="1">
    <source>
        <dbReference type="SAM" id="MobiDB-lite"/>
    </source>
</evidence>
<dbReference type="EMBL" id="JBHSDJ010000128">
    <property type="protein sequence ID" value="MFC4248801.1"/>
    <property type="molecule type" value="Genomic_DNA"/>
</dbReference>
<feature type="compositionally biased region" description="Acidic residues" evidence="1">
    <location>
        <begin position="9"/>
        <end position="20"/>
    </location>
</feature>
<dbReference type="GeneID" id="71854483"/>
<gene>
    <name evidence="4" type="ORF">ACFOZ7_18035</name>
</gene>
<feature type="domain" description="DUF7322" evidence="3">
    <location>
        <begin position="45"/>
        <end position="105"/>
    </location>
</feature>
<feature type="compositionally biased region" description="Polar residues" evidence="1">
    <location>
        <begin position="114"/>
        <end position="130"/>
    </location>
</feature>
<comment type="caution">
    <text evidence="4">The sequence shown here is derived from an EMBL/GenBank/DDBJ whole genome shotgun (WGS) entry which is preliminary data.</text>
</comment>
<sequence>MVFEPTEHEPEEYDPEEDLHDPETDSLTIPKVDPVEPPEVSTAETDVPSDVLQTFWALVLVLNAAILAVTLGAMLLYFRGETTVGGSLVAGGCLLFAFSVRRYRSYQTADDETPTVSTASDATETDSGAQSGEDATPDETTDA</sequence>
<feature type="region of interest" description="Disordered" evidence="1">
    <location>
        <begin position="1"/>
        <end position="45"/>
    </location>
</feature>
<keyword evidence="2" id="KW-1133">Transmembrane helix</keyword>
<reference evidence="4 5" key="1">
    <citation type="journal article" date="2014" name="Int. J. Syst. Evol. Microbiol.">
        <title>Complete genome sequence of Corynebacterium casei LMG S-19264T (=DSM 44701T), isolated from a smear-ripened cheese.</title>
        <authorList>
            <consortium name="US DOE Joint Genome Institute (JGI-PGF)"/>
            <person name="Walter F."/>
            <person name="Albersmeier A."/>
            <person name="Kalinowski J."/>
            <person name="Ruckert C."/>
        </authorList>
    </citation>
    <scope>NUCLEOTIDE SEQUENCE [LARGE SCALE GENOMIC DNA]</scope>
    <source>
        <strain evidence="4 5">IBRC-M 10912</strain>
    </source>
</reference>
<feature type="region of interest" description="Disordered" evidence="1">
    <location>
        <begin position="107"/>
        <end position="143"/>
    </location>
</feature>
<organism evidence="4 5">
    <name type="scientific">Natribaculum luteum</name>
    <dbReference type="NCBI Taxonomy" id="1586232"/>
    <lineage>
        <taxon>Archaea</taxon>
        <taxon>Methanobacteriati</taxon>
        <taxon>Methanobacteriota</taxon>
        <taxon>Stenosarchaea group</taxon>
        <taxon>Halobacteria</taxon>
        <taxon>Halobacteriales</taxon>
        <taxon>Natrialbaceae</taxon>
        <taxon>Natribaculum</taxon>
    </lineage>
</organism>
<evidence type="ECO:0000313" key="4">
    <source>
        <dbReference type="EMBL" id="MFC4248801.1"/>
    </source>
</evidence>
<feature type="transmembrane region" description="Helical" evidence="2">
    <location>
        <begin position="55"/>
        <end position="78"/>
    </location>
</feature>
<dbReference type="Proteomes" id="UP001595821">
    <property type="component" value="Unassembled WGS sequence"/>
</dbReference>
<accession>A0ABD5P3N2</accession>
<protein>
    <recommendedName>
        <fullName evidence="3">DUF7322 domain-containing protein</fullName>
    </recommendedName>
</protein>
<dbReference type="RefSeq" id="WP_246966559.1">
    <property type="nucleotide sequence ID" value="NZ_CP095397.1"/>
</dbReference>
<dbReference type="Pfam" id="PF24008">
    <property type="entry name" value="DUF7322"/>
    <property type="match status" value="1"/>
</dbReference>
<keyword evidence="2" id="KW-0472">Membrane</keyword>
<proteinExistence type="predicted"/>
<evidence type="ECO:0000259" key="3">
    <source>
        <dbReference type="Pfam" id="PF24008"/>
    </source>
</evidence>
<dbReference type="InterPro" id="IPR055746">
    <property type="entry name" value="DUF7322"/>
</dbReference>
<name>A0ABD5P3N2_9EURY</name>
<evidence type="ECO:0000313" key="5">
    <source>
        <dbReference type="Proteomes" id="UP001595821"/>
    </source>
</evidence>
<dbReference type="AlphaFoldDB" id="A0ABD5P3N2"/>
<keyword evidence="2" id="KW-0812">Transmembrane</keyword>